<dbReference type="Proteomes" id="UP000251800">
    <property type="component" value="Unassembled WGS sequence"/>
</dbReference>
<evidence type="ECO:0000256" key="3">
    <source>
        <dbReference type="ARBA" id="ARBA00022448"/>
    </source>
</evidence>
<keyword evidence="5 8" id="KW-1133">Transmembrane helix</keyword>
<dbReference type="InterPro" id="IPR029020">
    <property type="entry name" value="Ammonium/urea_transptr"/>
</dbReference>
<feature type="transmembrane region" description="Helical" evidence="8">
    <location>
        <begin position="268"/>
        <end position="287"/>
    </location>
</feature>
<keyword evidence="11" id="KW-1185">Reference proteome</keyword>
<reference evidence="10 11" key="1">
    <citation type="submission" date="2018-05" db="EMBL/GenBank/DDBJ databases">
        <title>Abyssibacter profundi OUC007T gen. nov., sp. nov, a marine bacterium isolated from seawater of the Mariana Trench.</title>
        <authorList>
            <person name="Zhou S."/>
        </authorList>
    </citation>
    <scope>NUCLEOTIDE SEQUENCE [LARGE SCALE GENOMIC DNA]</scope>
    <source>
        <strain evidence="10 11">OUC007</strain>
    </source>
</reference>
<sequence>MLCMPHSVHAQDLLTDPADLIWVCVSAALVFFMQAGFALLEGGLVRGKNSVNVIMKNYADLCVGVLAFWAIGFGLMFGDNTTGWFGASHFVPDALTGGESGFLVFQMMFAATAATIVSGTVAERMRFAPYAIGAVAITGVIYPVYGSWVWGSAFEGSGWLAARGFIDFAGSTVVHSVGGWCALAAALVLGPRLGRFGSDGSVRPIPGHSLPSVALGVFILWLGWFGFNGGSTLAADASIGPVLLNTNLAAAAGVVGTMLLLAVLRRPVLITTSVNGALAGLVAITAGCGSMSPGFAVLTGFVAAPVAVFGADLLLRLRVDDVVGAIPVHGFCGAWGTLAAGLFHVDGLFRIDVIVVQLLGIGAAFLWAFPLAWLCFMVIGWVMPLRAEPVHEQRGLDYTEHAEVGYPEFQSDLPHAGARS</sequence>
<evidence type="ECO:0000256" key="8">
    <source>
        <dbReference type="RuleBase" id="RU362002"/>
    </source>
</evidence>
<dbReference type="PANTHER" id="PTHR11730">
    <property type="entry name" value="AMMONIUM TRANSPORTER"/>
    <property type="match status" value="1"/>
</dbReference>
<dbReference type="Gene3D" id="1.10.3430.10">
    <property type="entry name" value="Ammonium transporter AmtB like domains"/>
    <property type="match status" value="1"/>
</dbReference>
<dbReference type="Pfam" id="PF00909">
    <property type="entry name" value="Ammonium_transp"/>
    <property type="match status" value="1"/>
</dbReference>
<evidence type="ECO:0000313" key="11">
    <source>
        <dbReference type="Proteomes" id="UP000251800"/>
    </source>
</evidence>
<dbReference type="InterPro" id="IPR024041">
    <property type="entry name" value="NH4_transpt_AmtB-like_dom"/>
</dbReference>
<feature type="transmembrane region" description="Helical" evidence="8">
    <location>
        <begin position="165"/>
        <end position="189"/>
    </location>
</feature>
<evidence type="ECO:0000259" key="9">
    <source>
        <dbReference type="Pfam" id="PF00909"/>
    </source>
</evidence>
<name>A0A363UMQ6_9GAMM</name>
<dbReference type="GO" id="GO:0097272">
    <property type="term" value="P:ammonium homeostasis"/>
    <property type="evidence" value="ECO:0007669"/>
    <property type="project" value="TreeGrafter"/>
</dbReference>
<accession>A0A363UMQ6</accession>
<evidence type="ECO:0000256" key="7">
    <source>
        <dbReference type="ARBA" id="ARBA00023177"/>
    </source>
</evidence>
<dbReference type="EMBL" id="QEQK01000005">
    <property type="protein sequence ID" value="PWN56693.1"/>
    <property type="molecule type" value="Genomic_DNA"/>
</dbReference>
<dbReference type="NCBIfam" id="TIGR00836">
    <property type="entry name" value="amt"/>
    <property type="match status" value="1"/>
</dbReference>
<dbReference type="InterPro" id="IPR002229">
    <property type="entry name" value="RhesusRHD"/>
</dbReference>
<keyword evidence="4 8" id="KW-0812">Transmembrane</keyword>
<dbReference type="SUPFAM" id="SSF111352">
    <property type="entry name" value="Ammonium transporter"/>
    <property type="match status" value="1"/>
</dbReference>
<evidence type="ECO:0000256" key="5">
    <source>
        <dbReference type="ARBA" id="ARBA00022989"/>
    </source>
</evidence>
<dbReference type="GO" id="GO:0005886">
    <property type="term" value="C:plasma membrane"/>
    <property type="evidence" value="ECO:0007669"/>
    <property type="project" value="UniProtKB-SubCell"/>
</dbReference>
<dbReference type="InterPro" id="IPR001905">
    <property type="entry name" value="Ammonium_transpt"/>
</dbReference>
<dbReference type="GO" id="GO:0008519">
    <property type="term" value="F:ammonium channel activity"/>
    <property type="evidence" value="ECO:0007669"/>
    <property type="project" value="InterPro"/>
</dbReference>
<feature type="domain" description="Ammonium transporter AmtB-like" evidence="9">
    <location>
        <begin position="22"/>
        <end position="406"/>
    </location>
</feature>
<evidence type="ECO:0000256" key="4">
    <source>
        <dbReference type="ARBA" id="ARBA00022692"/>
    </source>
</evidence>
<keyword evidence="7 8" id="KW-0924">Ammonia transport</keyword>
<comment type="subcellular location">
    <subcellularLocation>
        <location evidence="8">Cell membrane</location>
        <topology evidence="8">Multi-pass membrane protein</topology>
    </subcellularLocation>
    <subcellularLocation>
        <location evidence="1">Membrane</location>
        <topology evidence="1">Multi-pass membrane protein</topology>
    </subcellularLocation>
</comment>
<dbReference type="PANTHER" id="PTHR11730:SF6">
    <property type="entry name" value="AMMONIUM TRANSPORTER"/>
    <property type="match status" value="1"/>
</dbReference>
<proteinExistence type="inferred from homology"/>
<keyword evidence="3 8" id="KW-0813">Transport</keyword>
<protein>
    <recommendedName>
        <fullName evidence="8">Ammonium transporter</fullName>
    </recommendedName>
</protein>
<organism evidence="10 11">
    <name type="scientific">Abyssibacter profundi</name>
    <dbReference type="NCBI Taxonomy" id="2182787"/>
    <lineage>
        <taxon>Bacteria</taxon>
        <taxon>Pseudomonadati</taxon>
        <taxon>Pseudomonadota</taxon>
        <taxon>Gammaproteobacteria</taxon>
        <taxon>Chromatiales</taxon>
        <taxon>Oceanococcaceae</taxon>
        <taxon>Abyssibacter</taxon>
    </lineage>
</organism>
<keyword evidence="6 8" id="KW-0472">Membrane</keyword>
<gene>
    <name evidence="10" type="ORF">DEH80_06600</name>
</gene>
<dbReference type="AlphaFoldDB" id="A0A363UMQ6"/>
<dbReference type="InterPro" id="IPR018047">
    <property type="entry name" value="Ammonium_transpt_CS"/>
</dbReference>
<evidence type="ECO:0000256" key="1">
    <source>
        <dbReference type="ARBA" id="ARBA00004141"/>
    </source>
</evidence>
<feature type="transmembrane region" description="Helical" evidence="8">
    <location>
        <begin position="61"/>
        <end position="78"/>
    </location>
</feature>
<evidence type="ECO:0000256" key="6">
    <source>
        <dbReference type="ARBA" id="ARBA00023136"/>
    </source>
</evidence>
<feature type="transmembrane region" description="Helical" evidence="8">
    <location>
        <begin position="355"/>
        <end position="382"/>
    </location>
</feature>
<evidence type="ECO:0000256" key="2">
    <source>
        <dbReference type="ARBA" id="ARBA00005887"/>
    </source>
</evidence>
<dbReference type="PROSITE" id="PS01219">
    <property type="entry name" value="AMMONIUM_TRANSP"/>
    <property type="match status" value="1"/>
</dbReference>
<comment type="caution">
    <text evidence="10">The sequence shown here is derived from an EMBL/GenBank/DDBJ whole genome shotgun (WGS) entry which is preliminary data.</text>
</comment>
<comment type="similarity">
    <text evidence="2 8">Belongs to the ammonia transporter channel (TC 1.A.11.2) family.</text>
</comment>
<feature type="transmembrane region" description="Helical" evidence="8">
    <location>
        <begin position="239"/>
        <end position="261"/>
    </location>
</feature>
<evidence type="ECO:0000313" key="10">
    <source>
        <dbReference type="EMBL" id="PWN56693.1"/>
    </source>
</evidence>
<feature type="transmembrane region" description="Helical" evidence="8">
    <location>
        <begin position="127"/>
        <end position="145"/>
    </location>
</feature>
<feature type="transmembrane region" description="Helical" evidence="8">
    <location>
        <begin position="293"/>
        <end position="315"/>
    </location>
</feature>
<dbReference type="OrthoDB" id="9814202at2"/>
<dbReference type="PRINTS" id="PR00342">
    <property type="entry name" value="RHESUSRHD"/>
</dbReference>
<feature type="transmembrane region" description="Helical" evidence="8">
    <location>
        <begin position="210"/>
        <end position="227"/>
    </location>
</feature>
<feature type="transmembrane region" description="Helical" evidence="8">
    <location>
        <begin position="322"/>
        <end position="343"/>
    </location>
</feature>
<feature type="transmembrane region" description="Helical" evidence="8">
    <location>
        <begin position="102"/>
        <end position="122"/>
    </location>
</feature>
<feature type="transmembrane region" description="Helical" evidence="8">
    <location>
        <begin position="20"/>
        <end position="40"/>
    </location>
</feature>